<name>A0A645E3I4_9ZZZZ</name>
<dbReference type="EMBL" id="VSSQ01042653">
    <property type="protein sequence ID" value="MPM96267.1"/>
    <property type="molecule type" value="Genomic_DNA"/>
</dbReference>
<organism evidence="1">
    <name type="scientific">bioreactor metagenome</name>
    <dbReference type="NCBI Taxonomy" id="1076179"/>
    <lineage>
        <taxon>unclassified sequences</taxon>
        <taxon>metagenomes</taxon>
        <taxon>ecological metagenomes</taxon>
    </lineage>
</organism>
<gene>
    <name evidence="1" type="ORF">SDC9_143425</name>
</gene>
<proteinExistence type="predicted"/>
<comment type="caution">
    <text evidence="1">The sequence shown here is derived from an EMBL/GenBank/DDBJ whole genome shotgun (WGS) entry which is preliminary data.</text>
</comment>
<evidence type="ECO:0000313" key="1">
    <source>
        <dbReference type="EMBL" id="MPM96267.1"/>
    </source>
</evidence>
<reference evidence="1" key="1">
    <citation type="submission" date="2019-08" db="EMBL/GenBank/DDBJ databases">
        <authorList>
            <person name="Kucharzyk K."/>
            <person name="Murdoch R.W."/>
            <person name="Higgins S."/>
            <person name="Loffler F."/>
        </authorList>
    </citation>
    <scope>NUCLEOTIDE SEQUENCE</scope>
</reference>
<protein>
    <submittedName>
        <fullName evidence="1">Uncharacterized protein</fullName>
    </submittedName>
</protein>
<accession>A0A645E3I4</accession>
<sequence>MVVKDGVQRNIHFGVVLMRKFHQLGNIFDTVSCSHPCTESRDTYVDGIGTVKDGFFSDLLIFGRGEKFNDSWSFHLSIHPSGIRLNPLTLLSFSNQMELPDIQSN</sequence>
<dbReference type="AlphaFoldDB" id="A0A645E3I4"/>